<dbReference type="PANTHER" id="PTHR33992:SF1">
    <property type="entry name" value="RIBONUCLEASE P PROTEIN COMPONENT"/>
    <property type="match status" value="1"/>
</dbReference>
<sequence length="120" mass="13832">METNLLKTGYFTRQERLKKSSDIQNLFKNGCRVSTKGAKLFYLPNNSDVNRIAFTLPRGYGNAVERNYSKRLSREAYRYLKAFLNTGYDMILLIYPGNDSFPTRCAQIRILYQKAGILSA</sequence>
<evidence type="ECO:0000313" key="9">
    <source>
        <dbReference type="Proteomes" id="UP000823914"/>
    </source>
</evidence>
<evidence type="ECO:0000256" key="1">
    <source>
        <dbReference type="ARBA" id="ARBA00022694"/>
    </source>
</evidence>
<dbReference type="InterPro" id="IPR020568">
    <property type="entry name" value="Ribosomal_Su5_D2-typ_SF"/>
</dbReference>
<dbReference type="Pfam" id="PF00825">
    <property type="entry name" value="Ribonuclease_P"/>
    <property type="match status" value="1"/>
</dbReference>
<evidence type="ECO:0000256" key="4">
    <source>
        <dbReference type="ARBA" id="ARBA00022801"/>
    </source>
</evidence>
<reference evidence="8" key="2">
    <citation type="submission" date="2021-04" db="EMBL/GenBank/DDBJ databases">
        <authorList>
            <person name="Gilroy R."/>
        </authorList>
    </citation>
    <scope>NUCLEOTIDE SEQUENCE</scope>
    <source>
        <strain evidence="8">Gambia15-2214</strain>
    </source>
</reference>
<comment type="function">
    <text evidence="6">RNaseP catalyzes the removal of the 5'-leader sequence from pre-tRNA to produce the mature 5'-terminus. It can also cleave other RNA substrates such as 4.5S RNA. The protein component plays an auxiliary but essential role in vivo by binding to the 5'-leader sequence and broadening the substrate specificity of the ribozyme.</text>
</comment>
<proteinExistence type="inferred from homology"/>
<organism evidence="8 9">
    <name type="scientific">Candidatus Treponema excrementipullorum</name>
    <dbReference type="NCBI Taxonomy" id="2838768"/>
    <lineage>
        <taxon>Bacteria</taxon>
        <taxon>Pseudomonadati</taxon>
        <taxon>Spirochaetota</taxon>
        <taxon>Spirochaetia</taxon>
        <taxon>Spirochaetales</taxon>
        <taxon>Treponemataceae</taxon>
        <taxon>Treponema</taxon>
    </lineage>
</organism>
<dbReference type="EC" id="3.1.26.5" evidence="6 7"/>
<dbReference type="Gene3D" id="3.30.230.10">
    <property type="match status" value="1"/>
</dbReference>
<keyword evidence="2 6" id="KW-0540">Nuclease</keyword>
<reference evidence="8" key="1">
    <citation type="journal article" date="2021" name="PeerJ">
        <title>Extensive microbial diversity within the chicken gut microbiome revealed by metagenomics and culture.</title>
        <authorList>
            <person name="Gilroy R."/>
            <person name="Ravi A."/>
            <person name="Getino M."/>
            <person name="Pursley I."/>
            <person name="Horton D.L."/>
            <person name="Alikhan N.F."/>
            <person name="Baker D."/>
            <person name="Gharbi K."/>
            <person name="Hall N."/>
            <person name="Watson M."/>
            <person name="Adriaenssens E.M."/>
            <person name="Foster-Nyarko E."/>
            <person name="Jarju S."/>
            <person name="Secka A."/>
            <person name="Antonio M."/>
            <person name="Oren A."/>
            <person name="Chaudhuri R.R."/>
            <person name="La Ragione R."/>
            <person name="Hildebrand F."/>
            <person name="Pallen M.J."/>
        </authorList>
    </citation>
    <scope>NUCLEOTIDE SEQUENCE</scope>
    <source>
        <strain evidence="8">Gambia15-2214</strain>
    </source>
</reference>
<protein>
    <recommendedName>
        <fullName evidence="6 7">Ribonuclease P protein component</fullName>
        <shortName evidence="6">RNase P protein</shortName>
        <shortName evidence="6">RNaseP protein</shortName>
        <ecNumber evidence="6 7">3.1.26.5</ecNumber>
    </recommendedName>
    <alternativeName>
        <fullName evidence="6">Protein C5</fullName>
    </alternativeName>
</protein>
<dbReference type="PANTHER" id="PTHR33992">
    <property type="entry name" value="RIBONUCLEASE P PROTEIN COMPONENT"/>
    <property type="match status" value="1"/>
</dbReference>
<dbReference type="GO" id="GO:0004526">
    <property type="term" value="F:ribonuclease P activity"/>
    <property type="evidence" value="ECO:0007669"/>
    <property type="project" value="UniProtKB-UniRule"/>
</dbReference>
<keyword evidence="1 6" id="KW-0819">tRNA processing</keyword>
<dbReference type="NCBIfam" id="TIGR00188">
    <property type="entry name" value="rnpA"/>
    <property type="match status" value="1"/>
</dbReference>
<dbReference type="InterPro" id="IPR000100">
    <property type="entry name" value="RNase_P"/>
</dbReference>
<keyword evidence="3 6" id="KW-0255">Endonuclease</keyword>
<keyword evidence="5 6" id="KW-0694">RNA-binding</keyword>
<dbReference type="InterPro" id="IPR014721">
    <property type="entry name" value="Ribsml_uS5_D2-typ_fold_subgr"/>
</dbReference>
<evidence type="ECO:0000256" key="7">
    <source>
        <dbReference type="NCBIfam" id="TIGR00188"/>
    </source>
</evidence>
<evidence type="ECO:0000256" key="2">
    <source>
        <dbReference type="ARBA" id="ARBA00022722"/>
    </source>
</evidence>
<evidence type="ECO:0000256" key="3">
    <source>
        <dbReference type="ARBA" id="ARBA00022759"/>
    </source>
</evidence>
<comment type="caution">
    <text evidence="8">The sequence shown here is derived from an EMBL/GenBank/DDBJ whole genome shotgun (WGS) entry which is preliminary data.</text>
</comment>
<dbReference type="GO" id="GO:0001682">
    <property type="term" value="P:tRNA 5'-leader removal"/>
    <property type="evidence" value="ECO:0007669"/>
    <property type="project" value="UniProtKB-UniRule"/>
</dbReference>
<dbReference type="GO" id="GO:0042781">
    <property type="term" value="F:3'-tRNA processing endoribonuclease activity"/>
    <property type="evidence" value="ECO:0007669"/>
    <property type="project" value="TreeGrafter"/>
</dbReference>
<comment type="catalytic activity">
    <reaction evidence="6">
        <text>Endonucleolytic cleavage of RNA, removing 5'-extranucleotides from tRNA precursor.</text>
        <dbReference type="EC" id="3.1.26.5"/>
    </reaction>
</comment>
<dbReference type="AlphaFoldDB" id="A0A9E2L360"/>
<gene>
    <name evidence="6 8" type="primary">rnpA</name>
    <name evidence="8" type="ORF">IAA16_10210</name>
</gene>
<evidence type="ECO:0000256" key="5">
    <source>
        <dbReference type="ARBA" id="ARBA00022884"/>
    </source>
</evidence>
<dbReference type="GO" id="GO:0000049">
    <property type="term" value="F:tRNA binding"/>
    <property type="evidence" value="ECO:0007669"/>
    <property type="project" value="UniProtKB-UniRule"/>
</dbReference>
<evidence type="ECO:0000313" key="8">
    <source>
        <dbReference type="EMBL" id="MBU3850928.1"/>
    </source>
</evidence>
<dbReference type="SUPFAM" id="SSF54211">
    <property type="entry name" value="Ribosomal protein S5 domain 2-like"/>
    <property type="match status" value="1"/>
</dbReference>
<dbReference type="Proteomes" id="UP000823914">
    <property type="component" value="Unassembled WGS sequence"/>
</dbReference>
<dbReference type="GO" id="GO:0030677">
    <property type="term" value="C:ribonuclease P complex"/>
    <property type="evidence" value="ECO:0007669"/>
    <property type="project" value="TreeGrafter"/>
</dbReference>
<comment type="similarity">
    <text evidence="6">Belongs to the RnpA family.</text>
</comment>
<evidence type="ECO:0000256" key="6">
    <source>
        <dbReference type="HAMAP-Rule" id="MF_00227"/>
    </source>
</evidence>
<accession>A0A9E2L360</accession>
<name>A0A9E2L360_9SPIR</name>
<dbReference type="EMBL" id="JAHLFV010000233">
    <property type="protein sequence ID" value="MBU3850928.1"/>
    <property type="molecule type" value="Genomic_DNA"/>
</dbReference>
<keyword evidence="4 6" id="KW-0378">Hydrolase</keyword>
<dbReference type="HAMAP" id="MF_00227">
    <property type="entry name" value="RNase_P"/>
    <property type="match status" value="1"/>
</dbReference>
<comment type="subunit">
    <text evidence="6">Consists of a catalytic RNA component (M1 or rnpB) and a protein subunit.</text>
</comment>